<dbReference type="PANTHER" id="PTHR30255">
    <property type="entry name" value="SINGLE-STRANDED-DNA-SPECIFIC EXONUCLEASE RECJ"/>
    <property type="match status" value="1"/>
</dbReference>
<evidence type="ECO:0000259" key="8">
    <source>
        <dbReference type="Pfam" id="PF10141"/>
    </source>
</evidence>
<dbReference type="InterPro" id="IPR003156">
    <property type="entry name" value="DHHA1_dom"/>
</dbReference>
<organism evidence="10 11">
    <name type="scientific">Listeria monocytogenes</name>
    <dbReference type="NCBI Taxonomy" id="1639"/>
    <lineage>
        <taxon>Bacteria</taxon>
        <taxon>Bacillati</taxon>
        <taxon>Bacillota</taxon>
        <taxon>Bacilli</taxon>
        <taxon>Bacillales</taxon>
        <taxon>Listeriaceae</taxon>
        <taxon>Listeria</taxon>
    </lineage>
</organism>
<dbReference type="InterPro" id="IPR018779">
    <property type="entry name" value="RecJ_C"/>
</dbReference>
<evidence type="ECO:0000256" key="4">
    <source>
        <dbReference type="ARBA" id="ARBA00022801"/>
    </source>
</evidence>
<dbReference type="Gene3D" id="3.10.310.30">
    <property type="match status" value="1"/>
</dbReference>
<dbReference type="EMBL" id="QXKO01000003">
    <property type="protein sequence ID" value="RJZ22285.1"/>
    <property type="molecule type" value="Genomic_DNA"/>
</dbReference>
<evidence type="ECO:0000313" key="10">
    <source>
        <dbReference type="EMBL" id="RJZ22285.1"/>
    </source>
</evidence>
<evidence type="ECO:0000259" key="6">
    <source>
        <dbReference type="Pfam" id="PF01368"/>
    </source>
</evidence>
<name>A0AB37N9D6_LISMN</name>
<proteinExistence type="inferred from homology"/>
<evidence type="ECO:0000256" key="2">
    <source>
        <dbReference type="ARBA" id="ARBA00019841"/>
    </source>
</evidence>
<dbReference type="GO" id="GO:0006281">
    <property type="term" value="P:DNA repair"/>
    <property type="evidence" value="ECO:0007669"/>
    <property type="project" value="InterPro"/>
</dbReference>
<dbReference type="Proteomes" id="UP000285054">
    <property type="component" value="Unassembled WGS sequence"/>
</dbReference>
<evidence type="ECO:0000313" key="11">
    <source>
        <dbReference type="Proteomes" id="UP000285054"/>
    </source>
</evidence>
<dbReference type="NCBIfam" id="TIGR00644">
    <property type="entry name" value="recJ"/>
    <property type="match status" value="1"/>
</dbReference>
<protein>
    <recommendedName>
        <fullName evidence="2">Single-stranded-DNA-specific exonuclease RecJ</fullName>
    </recommendedName>
</protein>
<evidence type="ECO:0000256" key="5">
    <source>
        <dbReference type="ARBA" id="ARBA00022839"/>
    </source>
</evidence>
<evidence type="ECO:0000256" key="3">
    <source>
        <dbReference type="ARBA" id="ARBA00022722"/>
    </source>
</evidence>
<accession>A0AB37N9D6</accession>
<feature type="domain" description="Single-stranded-DNA-specific exonuclease RecJ C-terminal" evidence="8">
    <location>
        <begin position="595"/>
        <end position="792"/>
    </location>
</feature>
<dbReference type="Pfam" id="PF02272">
    <property type="entry name" value="DHHA1"/>
    <property type="match status" value="1"/>
</dbReference>
<gene>
    <name evidence="10" type="primary">recj</name>
    <name evidence="10" type="ORF">DYZ50_01415</name>
</gene>
<dbReference type="Pfam" id="PF17768">
    <property type="entry name" value="RecJ_OB"/>
    <property type="match status" value="1"/>
</dbReference>
<dbReference type="InterPro" id="IPR038763">
    <property type="entry name" value="DHH_sf"/>
</dbReference>
<evidence type="ECO:0000259" key="7">
    <source>
        <dbReference type="Pfam" id="PF02272"/>
    </source>
</evidence>
<dbReference type="InterPro" id="IPR041122">
    <property type="entry name" value="RecJ_OB"/>
</dbReference>
<dbReference type="Gene3D" id="3.90.1640.30">
    <property type="match status" value="1"/>
</dbReference>
<feature type="domain" description="DHHA1" evidence="7">
    <location>
        <begin position="372"/>
        <end position="465"/>
    </location>
</feature>
<reference evidence="10 11" key="1">
    <citation type="journal article" date="2018" name="BMC Genomics">
        <title>Genes significantly associated with lineage II food isolates of Listeria monocytogenes.</title>
        <authorList>
            <person name="Pirone-Davies C."/>
            <person name="Chen Y."/>
            <person name="Pightling A."/>
            <person name="Ryan G."/>
            <person name="Wang Y."/>
            <person name="Yao K."/>
            <person name="Hoffmann M."/>
            <person name="Allard M.W."/>
        </authorList>
    </citation>
    <scope>NUCLEOTIDE SEQUENCE [LARGE SCALE GENOMIC DNA]</scope>
    <source>
        <strain evidence="10 11">PNUSAL000190</strain>
    </source>
</reference>
<dbReference type="InterPro" id="IPR051673">
    <property type="entry name" value="SSDNA_exonuclease_RecJ"/>
</dbReference>
<keyword evidence="4 10" id="KW-0378">Hydrolase</keyword>
<sequence length="811" mass="91171">MLAFFYWKIPLGFSSDFRYNRKVERWGNVIHSKYLWNIEEAAEDKASQLAEQLKISLPLAKLLWKRKITTQGQFDKFFHPEKYESYDPFLFAEMDLAVARIKQAIERNEQILVYGDYDADGVTSIAVLMKTLRHLGADADFYIPNRFTEGYGPNIAAFDMAKNQGTDLIITVDNGIAALEVMAHAKEIGLDVIVTDHHEPREIMPEAVAVIHPKHPKSAYPFDELAGVGVAYKLSHALLGEEPKELLDLVAVGTVADLVSLTDENRLLVQLGLRQLRESANLGLAVLAKKASLKLEEATEETIGFGLAPRLNAVGRLGPADPAADLLLTEDPEEALFLAEEIDDANKERKQIVVDTTKLAMEAIEAKDTLGNVLVVYGEGWNTGILGIVASKLVGTYSRPAIVLGIDPVTGIAKGSGRSVDAFHLYQALDKHRDLMMAFGGHPMAAGLTLPAENLTELEAKLQEEASYLSEEDFRPALKIEEKIKLADVSVAFIAQLEKLAPFGMDNPKPIFLLENMHLKGTKRIGADKTHLKTMLATEKNDATLDSIGFGVGDLVDKISPTAAVDVVGELSINEWNNVKKPQLRMMDIHISHWQLFDVRNKSEWARILQEQTESRVFVCFEERTIGTLGEQNYILVNEKADFVADFQTEELVFADMPTNIELVETIVRETKPERIFVHFDAAEGNQIPAIPDRLAFAELYSLIKKFQPFPIEKYTPRLMQKFGWNKEQIDFMSKVFFDLEFAKMDSGQIIINEVVEKRNLDESLVYQQKVEEITTRKKLLYSNYTELHSWMKSMMETSIYPNAEELENGN</sequence>
<dbReference type="InterPro" id="IPR004610">
    <property type="entry name" value="RecJ"/>
</dbReference>
<dbReference type="Pfam" id="PF01368">
    <property type="entry name" value="DHH"/>
    <property type="match status" value="1"/>
</dbReference>
<evidence type="ECO:0000256" key="1">
    <source>
        <dbReference type="ARBA" id="ARBA00005915"/>
    </source>
</evidence>
<dbReference type="GO" id="GO:0008409">
    <property type="term" value="F:5'-3' exonuclease activity"/>
    <property type="evidence" value="ECO:0007669"/>
    <property type="project" value="InterPro"/>
</dbReference>
<dbReference type="Pfam" id="PF10141">
    <property type="entry name" value="ssDNA-exonuc_C"/>
    <property type="match status" value="1"/>
</dbReference>
<comment type="similarity">
    <text evidence="1">Belongs to the RecJ family.</text>
</comment>
<keyword evidence="5 10" id="KW-0269">Exonuclease</keyword>
<comment type="caution">
    <text evidence="10">The sequence shown here is derived from an EMBL/GenBank/DDBJ whole genome shotgun (WGS) entry which is preliminary data.</text>
</comment>
<evidence type="ECO:0000259" key="9">
    <source>
        <dbReference type="Pfam" id="PF17768"/>
    </source>
</evidence>
<dbReference type="GO" id="GO:0003676">
    <property type="term" value="F:nucleic acid binding"/>
    <property type="evidence" value="ECO:0007669"/>
    <property type="project" value="InterPro"/>
</dbReference>
<feature type="domain" description="DDH" evidence="6">
    <location>
        <begin position="110"/>
        <end position="254"/>
    </location>
</feature>
<feature type="domain" description="RecJ OB" evidence="9">
    <location>
        <begin position="481"/>
        <end position="588"/>
    </location>
</feature>
<dbReference type="SUPFAM" id="SSF64182">
    <property type="entry name" value="DHH phosphoesterases"/>
    <property type="match status" value="1"/>
</dbReference>
<dbReference type="AlphaFoldDB" id="A0AB37N9D6"/>
<keyword evidence="3" id="KW-0540">Nuclease</keyword>
<dbReference type="PANTHER" id="PTHR30255:SF2">
    <property type="entry name" value="SINGLE-STRANDED-DNA-SPECIFIC EXONUCLEASE RECJ"/>
    <property type="match status" value="1"/>
</dbReference>
<dbReference type="GO" id="GO:0006310">
    <property type="term" value="P:DNA recombination"/>
    <property type="evidence" value="ECO:0007669"/>
    <property type="project" value="InterPro"/>
</dbReference>
<dbReference type="InterPro" id="IPR001667">
    <property type="entry name" value="DDH_dom"/>
</dbReference>